<evidence type="ECO:0000256" key="3">
    <source>
        <dbReference type="RuleBase" id="RU000461"/>
    </source>
</evidence>
<dbReference type="InterPro" id="IPR017972">
    <property type="entry name" value="Cyt_P450_CS"/>
</dbReference>
<proteinExistence type="inferred from homology"/>
<keyword evidence="3" id="KW-0349">Heme</keyword>
<dbReference type="PRINTS" id="PR00463">
    <property type="entry name" value="EP450I"/>
</dbReference>
<keyword evidence="3" id="KW-0503">Monooxygenase</keyword>
<gene>
    <name evidence="4" type="ORF">RM779_05005</name>
</gene>
<dbReference type="Proteomes" id="UP001183615">
    <property type="component" value="Unassembled WGS sequence"/>
</dbReference>
<protein>
    <submittedName>
        <fullName evidence="4">Cytochrome P450</fullName>
    </submittedName>
</protein>
<comment type="caution">
    <text evidence="4">The sequence shown here is derived from an EMBL/GenBank/DDBJ whole genome shotgun (WGS) entry which is preliminary data.</text>
</comment>
<dbReference type="EMBL" id="JAVREV010000002">
    <property type="protein sequence ID" value="MDT0441960.1"/>
    <property type="molecule type" value="Genomic_DNA"/>
</dbReference>
<dbReference type="Pfam" id="PF00067">
    <property type="entry name" value="p450"/>
    <property type="match status" value="1"/>
</dbReference>
<keyword evidence="3" id="KW-0560">Oxidoreductase</keyword>
<dbReference type="Gene3D" id="1.10.630.10">
    <property type="entry name" value="Cytochrome P450"/>
    <property type="match status" value="1"/>
</dbReference>
<evidence type="ECO:0000313" key="5">
    <source>
        <dbReference type="Proteomes" id="UP001183615"/>
    </source>
</evidence>
<dbReference type="SUPFAM" id="SSF48264">
    <property type="entry name" value="Cytochrome P450"/>
    <property type="match status" value="1"/>
</dbReference>
<dbReference type="InterPro" id="IPR001128">
    <property type="entry name" value="Cyt_P450"/>
</dbReference>
<keyword evidence="3" id="KW-0479">Metal-binding</keyword>
<dbReference type="PANTHER" id="PTHR24305">
    <property type="entry name" value="CYTOCHROME P450"/>
    <property type="match status" value="1"/>
</dbReference>
<dbReference type="PRINTS" id="PR00385">
    <property type="entry name" value="P450"/>
</dbReference>
<dbReference type="InterPro" id="IPR050121">
    <property type="entry name" value="Cytochrome_P450_monoxygenase"/>
</dbReference>
<organism evidence="4 5">
    <name type="scientific">Streptomyces johnsoniae</name>
    <dbReference type="NCBI Taxonomy" id="3075532"/>
    <lineage>
        <taxon>Bacteria</taxon>
        <taxon>Bacillati</taxon>
        <taxon>Actinomycetota</taxon>
        <taxon>Actinomycetes</taxon>
        <taxon>Kitasatosporales</taxon>
        <taxon>Streptomycetaceae</taxon>
        <taxon>Streptomyces</taxon>
    </lineage>
</organism>
<accession>A0ABU2S2Y7</accession>
<dbReference type="PROSITE" id="PS00086">
    <property type="entry name" value="CYTOCHROME_P450"/>
    <property type="match status" value="1"/>
</dbReference>
<evidence type="ECO:0000256" key="1">
    <source>
        <dbReference type="ARBA" id="ARBA00001971"/>
    </source>
</evidence>
<evidence type="ECO:0000256" key="2">
    <source>
        <dbReference type="ARBA" id="ARBA00010617"/>
    </source>
</evidence>
<dbReference type="InterPro" id="IPR036396">
    <property type="entry name" value="Cyt_P450_sf"/>
</dbReference>
<name>A0ABU2S2Y7_9ACTN</name>
<comment type="cofactor">
    <cofactor evidence="1">
        <name>heme</name>
        <dbReference type="ChEBI" id="CHEBI:30413"/>
    </cofactor>
</comment>
<dbReference type="InterPro" id="IPR002401">
    <property type="entry name" value="Cyt_P450_E_grp-I"/>
</dbReference>
<dbReference type="RefSeq" id="WP_311616173.1">
    <property type="nucleotide sequence ID" value="NZ_JAVREV010000002.1"/>
</dbReference>
<keyword evidence="5" id="KW-1185">Reference proteome</keyword>
<evidence type="ECO:0000313" key="4">
    <source>
        <dbReference type="EMBL" id="MDT0441960.1"/>
    </source>
</evidence>
<comment type="similarity">
    <text evidence="2 3">Belongs to the cytochrome P450 family.</text>
</comment>
<keyword evidence="3" id="KW-0408">Iron</keyword>
<reference evidence="5" key="1">
    <citation type="submission" date="2023-07" db="EMBL/GenBank/DDBJ databases">
        <title>30 novel species of actinomycetes from the DSMZ collection.</title>
        <authorList>
            <person name="Nouioui I."/>
        </authorList>
    </citation>
    <scope>NUCLEOTIDE SEQUENCE [LARGE SCALE GENOMIC DNA]</scope>
    <source>
        <strain evidence="5">DSM 41886</strain>
    </source>
</reference>
<dbReference type="PANTHER" id="PTHR24305:SF166">
    <property type="entry name" value="CYTOCHROME P450 12A4, MITOCHONDRIAL-RELATED"/>
    <property type="match status" value="1"/>
</dbReference>
<sequence>MSEPSTVPVAPGAVPVLGHTAALWRDPLGFLRQCTERAGVLELKLRGRRGYLVADPKLAHSVLTNVQDFDKGGQVAEQARAVLGNGLLTCPVSEHRRQRRLMQSAFTRERIGEADRVMAEEAERLTRSWHDGETVDFVPAMNELTQRVTIRSLLTSFDLASVDEMISVFNGLLDGEVFRHMVLPEWARNLPLPSARRFAAAVAAADATCAHAVAAARADPGGGGLLNALMAGGDSGEAPFTDEELRHQVVTFLAAGTETTASVLAWFFHRVAEEPALRRRLHEELDAVLGGRTATAQDVPRLPFTQAMFAETLRHHSPTWIIARSATREVDLGGHRFPAGTEFYVSPYQLHHDPAVFPEPERFDPDRWSERSALVPYPGYVPFGAGARICIGARFAVQEAVIAVSALAGRWDLRPVPGSGARPRPRIVMAPNGLHLRAHAR</sequence>